<dbReference type="EMBL" id="BARV01044319">
    <property type="protein sequence ID" value="GAI70886.1"/>
    <property type="molecule type" value="Genomic_DNA"/>
</dbReference>
<evidence type="ECO:0000313" key="1">
    <source>
        <dbReference type="EMBL" id="GAI70886.1"/>
    </source>
</evidence>
<dbReference type="AlphaFoldDB" id="X1RVB7"/>
<proteinExistence type="predicted"/>
<sequence length="49" mass="5609">PDDTIKILVEGLGRAKIKNTEEFNNFLNLLPLFPVSFFPILKYLSLSLE</sequence>
<comment type="caution">
    <text evidence="1">The sequence shown here is derived from an EMBL/GenBank/DDBJ whole genome shotgun (WGS) entry which is preliminary data.</text>
</comment>
<reference evidence="1" key="1">
    <citation type="journal article" date="2014" name="Front. Microbiol.">
        <title>High frequency of phylogenetically diverse reductive dehalogenase-homologous genes in deep subseafloor sedimentary metagenomes.</title>
        <authorList>
            <person name="Kawai M."/>
            <person name="Futagami T."/>
            <person name="Toyoda A."/>
            <person name="Takaki Y."/>
            <person name="Nishi S."/>
            <person name="Hori S."/>
            <person name="Arai W."/>
            <person name="Tsubouchi T."/>
            <person name="Morono Y."/>
            <person name="Uchiyama I."/>
            <person name="Ito T."/>
            <person name="Fujiyama A."/>
            <person name="Inagaki F."/>
            <person name="Takami H."/>
        </authorList>
    </citation>
    <scope>NUCLEOTIDE SEQUENCE</scope>
    <source>
        <strain evidence="1">Expedition CK06-06</strain>
    </source>
</reference>
<name>X1RVB7_9ZZZZ</name>
<organism evidence="1">
    <name type="scientific">marine sediment metagenome</name>
    <dbReference type="NCBI Taxonomy" id="412755"/>
    <lineage>
        <taxon>unclassified sequences</taxon>
        <taxon>metagenomes</taxon>
        <taxon>ecological metagenomes</taxon>
    </lineage>
</organism>
<protein>
    <submittedName>
        <fullName evidence="1">Uncharacterized protein</fullName>
    </submittedName>
</protein>
<feature type="non-terminal residue" evidence="1">
    <location>
        <position position="1"/>
    </location>
</feature>
<gene>
    <name evidence="1" type="ORF">S06H3_65665</name>
</gene>
<accession>X1RVB7</accession>